<evidence type="ECO:0000313" key="12">
    <source>
        <dbReference type="Proteomes" id="UP000291151"/>
    </source>
</evidence>
<keyword evidence="3" id="KW-0145">Chemotaxis</keyword>
<dbReference type="GO" id="GO:0004888">
    <property type="term" value="F:transmembrane signaling receptor activity"/>
    <property type="evidence" value="ECO:0007669"/>
    <property type="project" value="InterPro"/>
</dbReference>
<keyword evidence="6" id="KW-0472">Membrane</keyword>
<gene>
    <name evidence="11" type="ORF">DKZ56_09225</name>
</gene>
<evidence type="ECO:0000256" key="2">
    <source>
        <dbReference type="ARBA" id="ARBA00022475"/>
    </source>
</evidence>
<feature type="domain" description="Methyl-accepting transducer" evidence="10">
    <location>
        <begin position="43"/>
        <end position="279"/>
    </location>
</feature>
<accession>A0A4P6URZ0</accession>
<dbReference type="PANTHER" id="PTHR32089">
    <property type="entry name" value="METHYL-ACCEPTING CHEMOTAXIS PROTEIN MCPB"/>
    <property type="match status" value="1"/>
</dbReference>
<comment type="subcellular location">
    <subcellularLocation>
        <location evidence="1">Cell membrane</location>
        <topology evidence="1">Multi-pass membrane protein</topology>
    </subcellularLocation>
</comment>
<evidence type="ECO:0000256" key="9">
    <source>
        <dbReference type="PROSITE-ProRule" id="PRU00284"/>
    </source>
</evidence>
<keyword evidence="2" id="KW-1003">Cell membrane</keyword>
<dbReference type="InterPro" id="IPR004090">
    <property type="entry name" value="Chemotax_Me-accpt_rcpt"/>
</dbReference>
<evidence type="ECO:0000256" key="8">
    <source>
        <dbReference type="ARBA" id="ARBA00029447"/>
    </source>
</evidence>
<dbReference type="EMBL" id="CP036528">
    <property type="protein sequence ID" value="QBK26029.1"/>
    <property type="molecule type" value="Genomic_DNA"/>
</dbReference>
<proteinExistence type="inferred from homology"/>
<evidence type="ECO:0000313" key="11">
    <source>
        <dbReference type="EMBL" id="QBK26029.1"/>
    </source>
</evidence>
<dbReference type="GO" id="GO:0006935">
    <property type="term" value="P:chemotaxis"/>
    <property type="evidence" value="ECO:0007669"/>
    <property type="project" value="UniProtKB-KW"/>
</dbReference>
<organism evidence="11 12">
    <name type="scientific">Ureibacillus thermophilus</name>
    <dbReference type="NCBI Taxonomy" id="367743"/>
    <lineage>
        <taxon>Bacteria</taxon>
        <taxon>Bacillati</taxon>
        <taxon>Bacillota</taxon>
        <taxon>Bacilli</taxon>
        <taxon>Bacillales</taxon>
        <taxon>Caryophanaceae</taxon>
        <taxon>Ureibacillus</taxon>
    </lineage>
</organism>
<dbReference type="AlphaFoldDB" id="A0A4P6URZ0"/>
<keyword evidence="7 9" id="KW-0807">Transducer</keyword>
<dbReference type="RefSeq" id="WP_208649721.1">
    <property type="nucleotide sequence ID" value="NZ_CP036528.1"/>
</dbReference>
<dbReference type="SUPFAM" id="SSF103190">
    <property type="entry name" value="Sensory domain-like"/>
    <property type="match status" value="1"/>
</dbReference>
<keyword evidence="12" id="KW-1185">Reference proteome</keyword>
<comment type="similarity">
    <text evidence="8">Belongs to the methyl-accepting chemotaxis (MCP) protein family.</text>
</comment>
<evidence type="ECO:0000256" key="5">
    <source>
        <dbReference type="ARBA" id="ARBA00022989"/>
    </source>
</evidence>
<keyword evidence="4" id="KW-0812">Transmembrane</keyword>
<dbReference type="Gene3D" id="3.30.450.20">
    <property type="entry name" value="PAS domain"/>
    <property type="match status" value="1"/>
</dbReference>
<dbReference type="Proteomes" id="UP000291151">
    <property type="component" value="Chromosome"/>
</dbReference>
<sequence length="455" mass="51123">MLFTKKKPEVTETKETSTSSLIGGQIQVAVDQLKGVVEQMNITSLSLEEISKSTAAKTSRLFSHSEQTMNFSQRASEKMKKIEASALHISSFSQEILSNSQTSYDELQNSFESFQLLQKKFEALSQSHNLLLEQMQQLVEYSNKIQDIVFTIGAISQKTKILALNASIEAARAGERGKGFSVVAKEVGNLANQTSKAVEETRETIQIIQTEIKSTAEKVKTETVQVHEGSNEMNKILIALQSFKEKLNIITKMVQESSESVDEQRDNVVDISNLLQEIAQMAIENKEYVDQVTKDLKAQHKNIEDIRSINQSLTKTSAELQTLVHQNSQSIQYDETLLNQMKTMLSAKVQLKELLNLEEKVHKQILDEILYSNPQLETIWTNRDDGTFIYSNPPAGLVNAKMRPWFIEAMSGKEYVSEPYISAVTKKYCITLSFPIMNEGEVIGVLGADVSLKHN</sequence>
<dbReference type="PANTHER" id="PTHR32089:SF112">
    <property type="entry name" value="LYSOZYME-LIKE PROTEIN-RELATED"/>
    <property type="match status" value="1"/>
</dbReference>
<dbReference type="PROSITE" id="PS50111">
    <property type="entry name" value="CHEMOTAXIS_TRANSDUC_2"/>
    <property type="match status" value="1"/>
</dbReference>
<dbReference type="GO" id="GO:0005886">
    <property type="term" value="C:plasma membrane"/>
    <property type="evidence" value="ECO:0007669"/>
    <property type="project" value="UniProtKB-SubCell"/>
</dbReference>
<dbReference type="Pfam" id="PF02743">
    <property type="entry name" value="dCache_1"/>
    <property type="match status" value="1"/>
</dbReference>
<evidence type="ECO:0000259" key="10">
    <source>
        <dbReference type="PROSITE" id="PS50111"/>
    </source>
</evidence>
<dbReference type="SMART" id="SM00283">
    <property type="entry name" value="MA"/>
    <property type="match status" value="1"/>
</dbReference>
<dbReference type="InterPro" id="IPR004089">
    <property type="entry name" value="MCPsignal_dom"/>
</dbReference>
<dbReference type="InterPro" id="IPR029151">
    <property type="entry name" value="Sensor-like_sf"/>
</dbReference>
<dbReference type="PRINTS" id="PR00260">
    <property type="entry name" value="CHEMTRNSDUCR"/>
</dbReference>
<evidence type="ECO:0000256" key="3">
    <source>
        <dbReference type="ARBA" id="ARBA00022500"/>
    </source>
</evidence>
<evidence type="ECO:0000256" key="1">
    <source>
        <dbReference type="ARBA" id="ARBA00004651"/>
    </source>
</evidence>
<dbReference type="InterPro" id="IPR033479">
    <property type="entry name" value="dCache_1"/>
</dbReference>
<dbReference type="SUPFAM" id="SSF58104">
    <property type="entry name" value="Methyl-accepting chemotaxis protein (MCP) signaling domain"/>
    <property type="match status" value="1"/>
</dbReference>
<dbReference type="GO" id="GO:0007165">
    <property type="term" value="P:signal transduction"/>
    <property type="evidence" value="ECO:0007669"/>
    <property type="project" value="UniProtKB-KW"/>
</dbReference>
<evidence type="ECO:0000256" key="4">
    <source>
        <dbReference type="ARBA" id="ARBA00022692"/>
    </source>
</evidence>
<dbReference type="Pfam" id="PF00015">
    <property type="entry name" value="MCPsignal"/>
    <property type="match status" value="1"/>
</dbReference>
<keyword evidence="5" id="KW-1133">Transmembrane helix</keyword>
<dbReference type="KEGG" id="uth:DKZ56_09225"/>
<name>A0A4P6URZ0_9BACL</name>
<evidence type="ECO:0000256" key="6">
    <source>
        <dbReference type="ARBA" id="ARBA00023136"/>
    </source>
</evidence>
<dbReference type="CDD" id="cd18773">
    <property type="entry name" value="PDC1_HK_sensor"/>
    <property type="match status" value="1"/>
</dbReference>
<evidence type="ECO:0000256" key="7">
    <source>
        <dbReference type="ARBA" id="ARBA00023224"/>
    </source>
</evidence>
<dbReference type="Gene3D" id="1.10.287.950">
    <property type="entry name" value="Methyl-accepting chemotaxis protein"/>
    <property type="match status" value="1"/>
</dbReference>
<reference evidence="11 12" key="1">
    <citation type="submission" date="2019-02" db="EMBL/GenBank/DDBJ databases">
        <title>Ureibacillus thermophilus.</title>
        <authorList>
            <person name="Sunny J.S."/>
            <person name="Natarajan A."/>
            <person name="Saleena L.M."/>
        </authorList>
    </citation>
    <scope>NUCLEOTIDE SEQUENCE [LARGE SCALE GENOMIC DNA]</scope>
    <source>
        <strain evidence="11 12">LM102</strain>
    </source>
</reference>
<protein>
    <submittedName>
        <fullName evidence="11">Methyl-accepting chemotaxis protein</fullName>
    </submittedName>
</protein>